<accession>A0A8T1A856</accession>
<dbReference type="Proteomes" id="UP000774804">
    <property type="component" value="Unassembled WGS sequence"/>
</dbReference>
<dbReference type="EMBL" id="RCMI01003800">
    <property type="protein sequence ID" value="KAG2871403.1"/>
    <property type="molecule type" value="Genomic_DNA"/>
</dbReference>
<comment type="caution">
    <text evidence="1">The sequence shown here is derived from an EMBL/GenBank/DDBJ whole genome shotgun (WGS) entry which is preliminary data.</text>
</comment>
<sequence length="32" mass="3866">MWGQKRKQGCEHKDAQYDDSRKAQFLLSELRL</sequence>
<name>A0A8T1A856_9STRA</name>
<gene>
    <name evidence="1" type="ORF">PC115_g24846</name>
</gene>
<dbReference type="AlphaFoldDB" id="A0A8T1A856"/>
<evidence type="ECO:0000313" key="1">
    <source>
        <dbReference type="EMBL" id="KAG2871403.1"/>
    </source>
</evidence>
<reference evidence="1" key="1">
    <citation type="submission" date="2018-10" db="EMBL/GenBank/DDBJ databases">
        <title>Effector identification in a new, highly contiguous assembly of the strawberry crown rot pathogen Phytophthora cactorum.</title>
        <authorList>
            <person name="Armitage A.D."/>
            <person name="Nellist C.F."/>
            <person name="Bates H."/>
            <person name="Vickerstaff R.J."/>
            <person name="Harrison R.J."/>
        </authorList>
    </citation>
    <scope>NUCLEOTIDE SEQUENCE</scope>
    <source>
        <strain evidence="1">4032</strain>
    </source>
</reference>
<proteinExistence type="predicted"/>
<evidence type="ECO:0000313" key="2">
    <source>
        <dbReference type="Proteomes" id="UP000774804"/>
    </source>
</evidence>
<organism evidence="1 2">
    <name type="scientific">Phytophthora cactorum</name>
    <dbReference type="NCBI Taxonomy" id="29920"/>
    <lineage>
        <taxon>Eukaryota</taxon>
        <taxon>Sar</taxon>
        <taxon>Stramenopiles</taxon>
        <taxon>Oomycota</taxon>
        <taxon>Peronosporomycetes</taxon>
        <taxon>Peronosporales</taxon>
        <taxon>Peronosporaceae</taxon>
        <taxon>Phytophthora</taxon>
    </lineage>
</organism>
<protein>
    <submittedName>
        <fullName evidence="1">Uncharacterized protein</fullName>
    </submittedName>
</protein>